<gene>
    <name evidence="1" type="ORF">ElP_54000</name>
</gene>
<name>A0A518H9E1_9BACT</name>
<dbReference type="Proteomes" id="UP000317835">
    <property type="component" value="Chromosome"/>
</dbReference>
<dbReference type="AlphaFoldDB" id="A0A518H9E1"/>
<proteinExistence type="predicted"/>
<accession>A0A518H9E1</accession>
<dbReference type="EMBL" id="CP036426">
    <property type="protein sequence ID" value="QDV37461.1"/>
    <property type="molecule type" value="Genomic_DNA"/>
</dbReference>
<evidence type="ECO:0000313" key="2">
    <source>
        <dbReference type="Proteomes" id="UP000317835"/>
    </source>
</evidence>
<sequence length="82" mass="9054">MLLGLCSLVMLAAVRCHEAGLLSVESTAWYAKPEPTFSDCLRLVRSRIWQARIGRGSEERADLVQFPREVVDALIHSLATAA</sequence>
<keyword evidence="2" id="KW-1185">Reference proteome</keyword>
<reference evidence="1 2" key="1">
    <citation type="submission" date="2019-02" db="EMBL/GenBank/DDBJ databases">
        <title>Deep-cultivation of Planctomycetes and their phenomic and genomic characterization uncovers novel biology.</title>
        <authorList>
            <person name="Wiegand S."/>
            <person name="Jogler M."/>
            <person name="Boedeker C."/>
            <person name="Pinto D."/>
            <person name="Vollmers J."/>
            <person name="Rivas-Marin E."/>
            <person name="Kohn T."/>
            <person name="Peeters S.H."/>
            <person name="Heuer A."/>
            <person name="Rast P."/>
            <person name="Oberbeckmann S."/>
            <person name="Bunk B."/>
            <person name="Jeske O."/>
            <person name="Meyerdierks A."/>
            <person name="Storesund J.E."/>
            <person name="Kallscheuer N."/>
            <person name="Luecker S."/>
            <person name="Lage O.M."/>
            <person name="Pohl T."/>
            <person name="Merkel B.J."/>
            <person name="Hornburger P."/>
            <person name="Mueller R.-W."/>
            <person name="Bruemmer F."/>
            <person name="Labrenz M."/>
            <person name="Spormann A.M."/>
            <person name="Op den Camp H."/>
            <person name="Overmann J."/>
            <person name="Amann R."/>
            <person name="Jetten M.S.M."/>
            <person name="Mascher T."/>
            <person name="Medema M.H."/>
            <person name="Devos D.P."/>
            <person name="Kaster A.-K."/>
            <person name="Ovreas L."/>
            <person name="Rohde M."/>
            <person name="Galperin M.Y."/>
            <person name="Jogler C."/>
        </authorList>
    </citation>
    <scope>NUCLEOTIDE SEQUENCE [LARGE SCALE GENOMIC DNA]</scope>
    <source>
        <strain evidence="1 2">ElP</strain>
    </source>
</reference>
<organism evidence="1 2">
    <name type="scientific">Tautonia plasticadhaerens</name>
    <dbReference type="NCBI Taxonomy" id="2527974"/>
    <lineage>
        <taxon>Bacteria</taxon>
        <taxon>Pseudomonadati</taxon>
        <taxon>Planctomycetota</taxon>
        <taxon>Planctomycetia</taxon>
        <taxon>Isosphaerales</taxon>
        <taxon>Isosphaeraceae</taxon>
        <taxon>Tautonia</taxon>
    </lineage>
</organism>
<protein>
    <submittedName>
        <fullName evidence="1">Uncharacterized protein</fullName>
    </submittedName>
</protein>
<dbReference type="KEGG" id="tpla:ElP_54000"/>
<evidence type="ECO:0000313" key="1">
    <source>
        <dbReference type="EMBL" id="QDV37461.1"/>
    </source>
</evidence>